<name>A0A2K2FUQ5_9SPHN</name>
<dbReference type="RefSeq" id="WP_103098690.1">
    <property type="nucleotide sequence ID" value="NZ_LYMM01000073.1"/>
</dbReference>
<dbReference type="OrthoDB" id="7544192at2"/>
<evidence type="ECO:0000313" key="2">
    <source>
        <dbReference type="EMBL" id="PNU02521.1"/>
    </source>
</evidence>
<reference evidence="2 3" key="1">
    <citation type="submission" date="2016-05" db="EMBL/GenBank/DDBJ databases">
        <title>Complete genome sequence of Novosphingobium guangzhouense SA925(T).</title>
        <authorList>
            <person name="Sha S."/>
        </authorList>
    </citation>
    <scope>NUCLEOTIDE SEQUENCE [LARGE SCALE GENOMIC DNA]</scope>
    <source>
        <strain evidence="2 3">SA925</strain>
    </source>
</reference>
<keyword evidence="3" id="KW-1185">Reference proteome</keyword>
<accession>A0A2K2FUQ5</accession>
<feature type="domain" description="Bacteriophage tail tape measure N-terminal" evidence="1">
    <location>
        <begin position="123"/>
        <end position="194"/>
    </location>
</feature>
<evidence type="ECO:0000313" key="3">
    <source>
        <dbReference type="Proteomes" id="UP000236327"/>
    </source>
</evidence>
<dbReference type="InterPro" id="IPR009628">
    <property type="entry name" value="Phage_tape_measure_N"/>
</dbReference>
<evidence type="ECO:0000259" key="1">
    <source>
        <dbReference type="Pfam" id="PF06791"/>
    </source>
</evidence>
<comment type="caution">
    <text evidence="2">The sequence shown here is derived from an EMBL/GenBank/DDBJ whole genome shotgun (WGS) entry which is preliminary data.</text>
</comment>
<dbReference type="EMBL" id="LYMM01000073">
    <property type="protein sequence ID" value="PNU02521.1"/>
    <property type="molecule type" value="Genomic_DNA"/>
</dbReference>
<dbReference type="Proteomes" id="UP000236327">
    <property type="component" value="Unassembled WGS sequence"/>
</dbReference>
<sequence>MNAKVGSLNADLTINSARFVSGLADSQKRLASATSGFKANFNEIKTAAKSAGLSTSEFARQVSTLRASLDPTGTALAGYRQQVKILQESYKLGAISQAQFITGMKGAVAAYRSAGSGVRETNGQVQAGMQQLQFQLNDIVTMWAMGAKPMQIFTSQAGQVTQAISLMSTGAGRFGAFMAGPWGLAITSGAIVLAALLPKLMETEDAMKDVELASNGLADAQSVLGEMFDLTTGKLKNQNEMLRLNAQLMAINLRAQADAEKASSESTFRNFQMGNLGLSTGQKVVGALGFDVSGAMERNSAARKLLAEFQGGKIDSLTAARKAEGLDFNGLAVTKQEFLQAIADGVSYPGKQEVASKIEKSLKDGVLDPSLREDAKAKKPRKKAGKTDAEIAAQQAQEIDRLNVEELRAKLDLAKSAEDRASLSYDLLAAEKESRIREIDANKDFTAAQKTAQKDYIERLYGSRKVNADGSIEVTPSLYGTALNQKLAEEEGRIANDMLSRQAETLRAWADIEPNSRERAKLEARALELQQQIQRNLLDQAIANGDIADADKARAELASQQEAQRRQNSLQNMSPMQRYQYNLRASAANINDAIEDIEVNGLTAFNDQLADAIVNFESLGDVAQNVLKQMLADLIRLQLQKSLMGGVGSLFGSVLGLAGSTLNSTAISGAGSYDFSAIGGISLAGARANGGPVRAGLPYLVGEEGPEVMWPDRSGQVVANDDLASLGGGMRQVNNYYTLPSDEFWDAVDGRAFGVAAPMASRAAVAGSTGAQVALSRKQSRSIP</sequence>
<dbReference type="Pfam" id="PF06791">
    <property type="entry name" value="TMP_2"/>
    <property type="match status" value="1"/>
</dbReference>
<dbReference type="AlphaFoldDB" id="A0A2K2FUQ5"/>
<organism evidence="2 3">
    <name type="scientific">Novosphingobium guangzhouense</name>
    <dbReference type="NCBI Taxonomy" id="1850347"/>
    <lineage>
        <taxon>Bacteria</taxon>
        <taxon>Pseudomonadati</taxon>
        <taxon>Pseudomonadota</taxon>
        <taxon>Alphaproteobacteria</taxon>
        <taxon>Sphingomonadales</taxon>
        <taxon>Sphingomonadaceae</taxon>
        <taxon>Novosphingobium</taxon>
    </lineage>
</organism>
<protein>
    <recommendedName>
        <fullName evidence="1">Bacteriophage tail tape measure N-terminal domain-containing protein</fullName>
    </recommendedName>
</protein>
<proteinExistence type="predicted"/>
<gene>
    <name evidence="2" type="ORF">A8V01_09075</name>
</gene>